<dbReference type="Proteomes" id="UP000601041">
    <property type="component" value="Unassembled WGS sequence"/>
</dbReference>
<accession>A0ABM8PLC9</accession>
<gene>
    <name evidence="2" type="ORF">RHAB21_02503</name>
</gene>
<proteinExistence type="predicted"/>
<organism evidence="2 3">
    <name type="scientific">Pseudorhizobium halotolerans</name>
    <dbReference type="NCBI Taxonomy" id="1233081"/>
    <lineage>
        <taxon>Bacteria</taxon>
        <taxon>Pseudomonadati</taxon>
        <taxon>Pseudomonadota</taxon>
        <taxon>Alphaproteobacteria</taxon>
        <taxon>Hyphomicrobiales</taxon>
        <taxon>Rhizobiaceae</taxon>
        <taxon>Rhizobium/Agrobacterium group</taxon>
        <taxon>Pseudorhizobium</taxon>
    </lineage>
</organism>
<protein>
    <submittedName>
        <fullName evidence="2">Peptidase M15A</fullName>
    </submittedName>
</protein>
<dbReference type="RefSeq" id="WP_142587773.1">
    <property type="nucleotide sequence ID" value="NZ_CABFWE030000005.1"/>
</dbReference>
<evidence type="ECO:0000313" key="2">
    <source>
        <dbReference type="EMBL" id="CAD7036264.1"/>
    </source>
</evidence>
<evidence type="ECO:0000256" key="1">
    <source>
        <dbReference type="SAM" id="MobiDB-lite"/>
    </source>
</evidence>
<name>A0ABM8PLC9_9HYPH</name>
<feature type="compositionally biased region" description="Pro residues" evidence="1">
    <location>
        <begin position="181"/>
        <end position="194"/>
    </location>
</feature>
<sequence>MNNLDRWNKARFTRSTKINAQAAKIEANRARYEAVSAKTGVPWDVIGVIHYRESSGSFAGVLHNGQKIIGKGKKTTIVPKGRGPFSTWEEAAVDALMNCHPYAGRNKDWSIAGTLDILERYNGLGYRNKGLPSPYLWAGTDQYVKGKYVADGKYDPNHVDQQLGVAPILMKIREGEATAPTPKPTPAPHPPSPAPKTGKGTAAATGGIIAALAAAVAFLSDLPCQWFGFFCG</sequence>
<evidence type="ECO:0000313" key="3">
    <source>
        <dbReference type="Proteomes" id="UP000601041"/>
    </source>
</evidence>
<comment type="caution">
    <text evidence="2">The sequence shown here is derived from an EMBL/GenBank/DDBJ whole genome shotgun (WGS) entry which is preliminary data.</text>
</comment>
<reference evidence="2 3" key="1">
    <citation type="submission" date="2020-11" db="EMBL/GenBank/DDBJ databases">
        <authorList>
            <person name="Lassalle F."/>
        </authorList>
    </citation>
    <scope>NUCLEOTIDE SEQUENCE [LARGE SCALE GENOMIC DNA]</scope>
    <source>
        <strain evidence="2 3">AB21</strain>
    </source>
</reference>
<dbReference type="EMBL" id="CABFWE030000005">
    <property type="protein sequence ID" value="CAD7036264.1"/>
    <property type="molecule type" value="Genomic_DNA"/>
</dbReference>
<keyword evidence="3" id="KW-1185">Reference proteome</keyword>
<feature type="region of interest" description="Disordered" evidence="1">
    <location>
        <begin position="177"/>
        <end position="201"/>
    </location>
</feature>